<dbReference type="Gene3D" id="3.30.70.100">
    <property type="match status" value="1"/>
</dbReference>
<dbReference type="SUPFAM" id="SSF54909">
    <property type="entry name" value="Dimeric alpha+beta barrel"/>
    <property type="match status" value="1"/>
</dbReference>
<feature type="domain" description="ABM" evidence="1">
    <location>
        <begin position="6"/>
        <end position="96"/>
    </location>
</feature>
<dbReference type="EMBL" id="CP157355">
    <property type="protein sequence ID" value="XBM02252.1"/>
    <property type="molecule type" value="Genomic_DNA"/>
</dbReference>
<dbReference type="PROSITE" id="PS51725">
    <property type="entry name" value="ABM"/>
    <property type="match status" value="1"/>
</dbReference>
<gene>
    <name evidence="2" type="ORF">ABHF33_08295</name>
</gene>
<dbReference type="PANTHER" id="PTHR33336:SF15">
    <property type="entry name" value="ABM DOMAIN-CONTAINING PROTEIN"/>
    <property type="match status" value="1"/>
</dbReference>
<evidence type="ECO:0000259" key="1">
    <source>
        <dbReference type="PROSITE" id="PS51725"/>
    </source>
</evidence>
<keyword evidence="2" id="KW-0503">Monooxygenase</keyword>
<proteinExistence type="predicted"/>
<dbReference type="InterPro" id="IPR011008">
    <property type="entry name" value="Dimeric_a/b-barrel"/>
</dbReference>
<name>A0AAU7FCH0_9NEIS</name>
<evidence type="ECO:0000313" key="2">
    <source>
        <dbReference type="EMBL" id="XBM02252.1"/>
    </source>
</evidence>
<dbReference type="AlphaFoldDB" id="A0AAU7FCH0"/>
<sequence length="96" mass="11182">MFTNGYYITAELRVKDASKIHTTKQALMTLCEKTLTEPGCSVFTLHHDQTTPSRFLLWERFDDEAAFKAHFEMPHTQEYMAQDLTEVVQFFQTNTA</sequence>
<dbReference type="KEGG" id="cmav:ABHF33_08295"/>
<dbReference type="GO" id="GO:0004497">
    <property type="term" value="F:monooxygenase activity"/>
    <property type="evidence" value="ECO:0007669"/>
    <property type="project" value="UniProtKB-KW"/>
</dbReference>
<dbReference type="InterPro" id="IPR050744">
    <property type="entry name" value="AI-2_Isomerase_LsrG"/>
</dbReference>
<dbReference type="RefSeq" id="WP_348946526.1">
    <property type="nucleotide sequence ID" value="NZ_CP157355.1"/>
</dbReference>
<accession>A0AAU7FCH0</accession>
<reference evidence="2" key="1">
    <citation type="submission" date="2024-05" db="EMBL/GenBank/DDBJ databases">
        <authorList>
            <person name="Yang L."/>
            <person name="Pan L."/>
        </authorList>
    </citation>
    <scope>NUCLEOTIDE SEQUENCE</scope>
    <source>
        <strain evidence="2">FCG-7</strain>
    </source>
</reference>
<dbReference type="Pfam" id="PF03992">
    <property type="entry name" value="ABM"/>
    <property type="match status" value="1"/>
</dbReference>
<dbReference type="InterPro" id="IPR007138">
    <property type="entry name" value="ABM_dom"/>
</dbReference>
<protein>
    <submittedName>
        <fullName evidence="2">Antibiotic biosynthesis monooxygenase</fullName>
    </submittedName>
</protein>
<keyword evidence="2" id="KW-0560">Oxidoreductase</keyword>
<dbReference type="PANTHER" id="PTHR33336">
    <property type="entry name" value="QUINOL MONOOXYGENASE YGIN-RELATED"/>
    <property type="match status" value="1"/>
</dbReference>
<organism evidence="2">
    <name type="scientific">Chitinibacter mangrovi</name>
    <dbReference type="NCBI Taxonomy" id="3153927"/>
    <lineage>
        <taxon>Bacteria</taxon>
        <taxon>Pseudomonadati</taxon>
        <taxon>Pseudomonadota</taxon>
        <taxon>Betaproteobacteria</taxon>
        <taxon>Neisseriales</taxon>
        <taxon>Chitinibacteraceae</taxon>
        <taxon>Chitinibacter</taxon>
    </lineage>
</organism>